<dbReference type="RefSeq" id="WP_348518968.1">
    <property type="nucleotide sequence ID" value="NZ_CP155620.1"/>
</dbReference>
<gene>
    <name evidence="1" type="ORF">AAH949_03265</name>
</gene>
<reference evidence="1" key="1">
    <citation type="submission" date="2024-05" db="EMBL/GenBank/DDBJ databases">
        <title>Campylobacter coli isolated from environmental waters in Slovenia.</title>
        <authorList>
            <person name="Zautner A.E."/>
            <person name="Bunk B."/>
            <person name="Riedel T."/>
            <person name="Sproeer C."/>
        </authorList>
    </citation>
    <scope>NUCLEOTIDE SEQUENCE</scope>
    <source>
        <strain evidence="1">CCS1377</strain>
    </source>
</reference>
<dbReference type="AlphaFoldDB" id="A0AAU7EAE2"/>
<dbReference type="EMBL" id="CP155620">
    <property type="protein sequence ID" value="XBJ29868.1"/>
    <property type="molecule type" value="Genomic_DNA"/>
</dbReference>
<evidence type="ECO:0008006" key="2">
    <source>
        <dbReference type="Google" id="ProtNLM"/>
    </source>
</evidence>
<organism evidence="1">
    <name type="scientific">Campylobacter sp. CCS1377</name>
    <dbReference type="NCBI Taxonomy" id="3158229"/>
    <lineage>
        <taxon>Bacteria</taxon>
        <taxon>Pseudomonadati</taxon>
        <taxon>Campylobacterota</taxon>
        <taxon>Epsilonproteobacteria</taxon>
        <taxon>Campylobacterales</taxon>
        <taxon>Campylobacteraceae</taxon>
        <taxon>Campylobacter</taxon>
    </lineage>
</organism>
<accession>A0AAU7EAE2</accession>
<sequence>MERSTSAMKQEEWIKSLKLAIIKEDIESIASLIKTLDPHQGKLEEIRALLQEAIKIVSSKKESIAQDIKKLQRASKYIK</sequence>
<name>A0AAU7EAE2_9BACT</name>
<protein>
    <recommendedName>
        <fullName evidence="2">PH domain-containing protein</fullName>
    </recommendedName>
</protein>
<evidence type="ECO:0000313" key="1">
    <source>
        <dbReference type="EMBL" id="XBJ29868.1"/>
    </source>
</evidence>
<proteinExistence type="predicted"/>